<sequence>MADPMGDLARLRAATYAGRDPRGLAAATVDGDGLVVEVTFADGIGRHQPAAVGEAVRLAVSDARQRMAAAYRALAPEPAEEPSAPHLLGGATQEREAR</sequence>
<name>A0A6F8XQZ2_9ACTN</name>
<evidence type="ECO:0000256" key="1">
    <source>
        <dbReference type="SAM" id="MobiDB-lite"/>
    </source>
</evidence>
<dbReference type="EMBL" id="AP022870">
    <property type="protein sequence ID" value="BCB76255.1"/>
    <property type="molecule type" value="Genomic_DNA"/>
</dbReference>
<evidence type="ECO:0000313" key="3">
    <source>
        <dbReference type="Proteomes" id="UP000502508"/>
    </source>
</evidence>
<feature type="compositionally biased region" description="Low complexity" evidence="1">
    <location>
        <begin position="75"/>
        <end position="85"/>
    </location>
</feature>
<protein>
    <recommendedName>
        <fullName evidence="4">YbaB/EbfC DNA-binding family protein</fullName>
    </recommendedName>
</protein>
<reference evidence="2 3" key="1">
    <citation type="submission" date="2020-03" db="EMBL/GenBank/DDBJ databases">
        <title>Whole genome shotgun sequence of Phytohabitans flavus NBRC 107702.</title>
        <authorList>
            <person name="Komaki H."/>
            <person name="Tamura T."/>
        </authorList>
    </citation>
    <scope>NUCLEOTIDE SEQUENCE [LARGE SCALE GENOMIC DNA]</scope>
    <source>
        <strain evidence="2 3">NBRC 107702</strain>
    </source>
</reference>
<dbReference type="Proteomes" id="UP000502508">
    <property type="component" value="Chromosome"/>
</dbReference>
<organism evidence="2 3">
    <name type="scientific">Phytohabitans flavus</name>
    <dbReference type="NCBI Taxonomy" id="1076124"/>
    <lineage>
        <taxon>Bacteria</taxon>
        <taxon>Bacillati</taxon>
        <taxon>Actinomycetota</taxon>
        <taxon>Actinomycetes</taxon>
        <taxon>Micromonosporales</taxon>
        <taxon>Micromonosporaceae</taxon>
    </lineage>
</organism>
<dbReference type="InterPro" id="IPR036894">
    <property type="entry name" value="YbaB-like_sf"/>
</dbReference>
<dbReference type="KEGG" id="pfla:Pflav_026650"/>
<dbReference type="AlphaFoldDB" id="A0A6F8XQZ2"/>
<accession>A0A6F8XQZ2</accession>
<dbReference type="RefSeq" id="WP_173036351.1">
    <property type="nucleotide sequence ID" value="NZ_AP022870.1"/>
</dbReference>
<evidence type="ECO:0000313" key="2">
    <source>
        <dbReference type="EMBL" id="BCB76255.1"/>
    </source>
</evidence>
<proteinExistence type="predicted"/>
<feature type="region of interest" description="Disordered" evidence="1">
    <location>
        <begin position="75"/>
        <end position="98"/>
    </location>
</feature>
<gene>
    <name evidence="2" type="ORF">Pflav_026650</name>
</gene>
<evidence type="ECO:0008006" key="4">
    <source>
        <dbReference type="Google" id="ProtNLM"/>
    </source>
</evidence>
<dbReference type="Gene3D" id="3.30.1310.10">
    <property type="entry name" value="Nucleoid-associated protein YbaB-like domain"/>
    <property type="match status" value="1"/>
</dbReference>
<reference evidence="2 3" key="2">
    <citation type="submission" date="2020-03" db="EMBL/GenBank/DDBJ databases">
        <authorList>
            <person name="Ichikawa N."/>
            <person name="Kimura A."/>
            <person name="Kitahashi Y."/>
            <person name="Uohara A."/>
        </authorList>
    </citation>
    <scope>NUCLEOTIDE SEQUENCE [LARGE SCALE GENOMIC DNA]</scope>
    <source>
        <strain evidence="2 3">NBRC 107702</strain>
    </source>
</reference>
<keyword evidence="3" id="KW-1185">Reference proteome</keyword>